<dbReference type="PROSITE" id="PS51832">
    <property type="entry name" value="HD_GYP"/>
    <property type="match status" value="1"/>
</dbReference>
<feature type="domain" description="Response regulatory" evidence="2">
    <location>
        <begin position="10"/>
        <end position="126"/>
    </location>
</feature>
<dbReference type="SUPFAM" id="SSF109604">
    <property type="entry name" value="HD-domain/PDEase-like"/>
    <property type="match status" value="1"/>
</dbReference>
<keyword evidence="4" id="KW-0378">Hydrolase</keyword>
<keyword evidence="5" id="KW-1185">Reference proteome</keyword>
<evidence type="ECO:0000259" key="2">
    <source>
        <dbReference type="PROSITE" id="PS50110"/>
    </source>
</evidence>
<dbReference type="Proteomes" id="UP001597337">
    <property type="component" value="Unassembled WGS sequence"/>
</dbReference>
<dbReference type="Pfam" id="PF13487">
    <property type="entry name" value="HD_5"/>
    <property type="match status" value="1"/>
</dbReference>
<dbReference type="EC" id="3.1.4.-" evidence="4"/>
<comment type="caution">
    <text evidence="4">The sequence shown here is derived from an EMBL/GenBank/DDBJ whole genome shotgun (WGS) entry which is preliminary data.</text>
</comment>
<proteinExistence type="predicted"/>
<dbReference type="InterPro" id="IPR052020">
    <property type="entry name" value="Cyclic_di-GMP/3'3'-cGAMP_PDE"/>
</dbReference>
<dbReference type="Pfam" id="PF00072">
    <property type="entry name" value="Response_reg"/>
    <property type="match status" value="1"/>
</dbReference>
<dbReference type="InterPro" id="IPR003607">
    <property type="entry name" value="HD/PDEase_dom"/>
</dbReference>
<dbReference type="InterPro" id="IPR001789">
    <property type="entry name" value="Sig_transdc_resp-reg_receiver"/>
</dbReference>
<evidence type="ECO:0000313" key="5">
    <source>
        <dbReference type="Proteomes" id="UP001597337"/>
    </source>
</evidence>
<evidence type="ECO:0000313" key="4">
    <source>
        <dbReference type="EMBL" id="MFD2110515.1"/>
    </source>
</evidence>
<dbReference type="GO" id="GO:0016787">
    <property type="term" value="F:hydrolase activity"/>
    <property type="evidence" value="ECO:0007669"/>
    <property type="project" value="UniProtKB-KW"/>
</dbReference>
<dbReference type="Gene3D" id="1.10.3210.10">
    <property type="entry name" value="Hypothetical protein af1432"/>
    <property type="match status" value="1"/>
</dbReference>
<dbReference type="InterPro" id="IPR037522">
    <property type="entry name" value="HD_GYP_dom"/>
</dbReference>
<evidence type="ECO:0000256" key="1">
    <source>
        <dbReference type="PROSITE-ProRule" id="PRU00169"/>
    </source>
</evidence>
<feature type="domain" description="HD-GYP" evidence="3">
    <location>
        <begin position="146"/>
        <end position="344"/>
    </location>
</feature>
<dbReference type="RefSeq" id="WP_386022185.1">
    <property type="nucleotide sequence ID" value="NZ_JBHUHX010000003.1"/>
</dbReference>
<organism evidence="4 5">
    <name type="scientific">Thiorhodococcus fuscus</name>
    <dbReference type="NCBI Taxonomy" id="527200"/>
    <lineage>
        <taxon>Bacteria</taxon>
        <taxon>Pseudomonadati</taxon>
        <taxon>Pseudomonadota</taxon>
        <taxon>Gammaproteobacteria</taxon>
        <taxon>Chromatiales</taxon>
        <taxon>Chromatiaceae</taxon>
        <taxon>Thiorhodococcus</taxon>
    </lineage>
</organism>
<dbReference type="PANTHER" id="PTHR45228">
    <property type="entry name" value="CYCLIC DI-GMP PHOSPHODIESTERASE TM_0186-RELATED"/>
    <property type="match status" value="1"/>
</dbReference>
<dbReference type="SMART" id="SM00471">
    <property type="entry name" value="HDc"/>
    <property type="match status" value="1"/>
</dbReference>
<keyword evidence="1" id="KW-0597">Phosphoprotein</keyword>
<evidence type="ECO:0000259" key="3">
    <source>
        <dbReference type="PROSITE" id="PS51832"/>
    </source>
</evidence>
<accession>A0ABW4Y4M3</accession>
<dbReference type="Gene3D" id="3.40.50.2300">
    <property type="match status" value="1"/>
</dbReference>
<dbReference type="SMART" id="SM00448">
    <property type="entry name" value="REC"/>
    <property type="match status" value="1"/>
</dbReference>
<dbReference type="CDD" id="cd00077">
    <property type="entry name" value="HDc"/>
    <property type="match status" value="1"/>
</dbReference>
<name>A0ABW4Y4M3_9GAMM</name>
<dbReference type="PANTHER" id="PTHR45228:SF5">
    <property type="entry name" value="CYCLIC DI-GMP PHOSPHODIESTERASE VC_1348-RELATED"/>
    <property type="match status" value="1"/>
</dbReference>
<dbReference type="EMBL" id="JBHUHX010000003">
    <property type="protein sequence ID" value="MFD2110515.1"/>
    <property type="molecule type" value="Genomic_DNA"/>
</dbReference>
<feature type="modified residue" description="4-aspartylphosphate" evidence="1">
    <location>
        <position position="59"/>
    </location>
</feature>
<gene>
    <name evidence="4" type="ORF">ACFSJC_01515</name>
</gene>
<dbReference type="PROSITE" id="PS50110">
    <property type="entry name" value="RESPONSE_REGULATORY"/>
    <property type="match status" value="1"/>
</dbReference>
<dbReference type="SUPFAM" id="SSF52172">
    <property type="entry name" value="CheY-like"/>
    <property type="match status" value="1"/>
</dbReference>
<reference evidence="5" key="1">
    <citation type="journal article" date="2019" name="Int. J. Syst. Evol. Microbiol.">
        <title>The Global Catalogue of Microorganisms (GCM) 10K type strain sequencing project: providing services to taxonomists for standard genome sequencing and annotation.</title>
        <authorList>
            <consortium name="The Broad Institute Genomics Platform"/>
            <consortium name="The Broad Institute Genome Sequencing Center for Infectious Disease"/>
            <person name="Wu L."/>
            <person name="Ma J."/>
        </authorList>
    </citation>
    <scope>NUCLEOTIDE SEQUENCE [LARGE SCALE GENOMIC DNA]</scope>
    <source>
        <strain evidence="5">KACC 12597</strain>
    </source>
</reference>
<sequence>MILDTSRDQTVLVVDDEPANIDLLVSILKSGYVVKAATRGDKVLEIARSGRPPDLILLDITMPGMDGYEVCRLLKEDFTTRHIPVIFVTARIGVDDEIHGFDLGAVDYISKPISPPIVLARVRAQLALHDQNRALEQRVRERTAQLHETRLRIIRQLGRAAEYKDNETGLHVVRMSHYSHILGAAIGMSERQSDLLLNAAPMHDIGKIGIPDSILRKRGKLTAEEWVIMRRHCQIGAEILGDSGDSELLEMARVVALTHHEKWDGSGYPAGLAGEDIPRVGRIVAIADVFDALTSVRPYKAAWSVEDSIDQLRRDSGRHFDPVLVARFLDVMPEILAIKEQYAEQD</sequence>
<dbReference type="InterPro" id="IPR011006">
    <property type="entry name" value="CheY-like_superfamily"/>
</dbReference>
<protein>
    <submittedName>
        <fullName evidence="4">HD-GYP domain-containing protein</fullName>
        <ecNumber evidence="4">3.1.4.-</ecNumber>
    </submittedName>
</protein>